<dbReference type="RefSeq" id="XP_680751.2">
    <property type="nucleotide sequence ID" value="XM_675659.2"/>
</dbReference>
<dbReference type="GeneID" id="2869501"/>
<protein>
    <submittedName>
        <fullName evidence="2">Uncharacterized protein</fullName>
    </submittedName>
</protein>
<dbReference type="eggNOG" id="ENOG502T2BP">
    <property type="taxonomic scope" value="Eukaryota"/>
</dbReference>
<dbReference type="OrthoDB" id="3921745at2759"/>
<dbReference type="OMA" id="NVWYPWM"/>
<dbReference type="AlphaFoldDB" id="C8VBF8"/>
<evidence type="ECO:0000313" key="2">
    <source>
        <dbReference type="EMBL" id="CBF79465.1"/>
    </source>
</evidence>
<organism evidence="2 3">
    <name type="scientific">Emericella nidulans (strain FGSC A4 / ATCC 38163 / CBS 112.46 / NRRL 194 / M139)</name>
    <name type="common">Aspergillus nidulans</name>
    <dbReference type="NCBI Taxonomy" id="227321"/>
    <lineage>
        <taxon>Eukaryota</taxon>
        <taxon>Fungi</taxon>
        <taxon>Dikarya</taxon>
        <taxon>Ascomycota</taxon>
        <taxon>Pezizomycotina</taxon>
        <taxon>Eurotiomycetes</taxon>
        <taxon>Eurotiomycetidae</taxon>
        <taxon>Eurotiales</taxon>
        <taxon>Aspergillaceae</taxon>
        <taxon>Aspergillus</taxon>
        <taxon>Aspergillus subgen. Nidulantes</taxon>
    </lineage>
</organism>
<reference evidence="3" key="1">
    <citation type="journal article" date="2005" name="Nature">
        <title>Sequencing of Aspergillus nidulans and comparative analysis with A. fumigatus and A. oryzae.</title>
        <authorList>
            <person name="Galagan J.E."/>
            <person name="Calvo S.E."/>
            <person name="Cuomo C."/>
            <person name="Ma L.J."/>
            <person name="Wortman J.R."/>
            <person name="Batzoglou S."/>
            <person name="Lee S.I."/>
            <person name="Basturkmen M."/>
            <person name="Spevak C.C."/>
            <person name="Clutterbuck J."/>
            <person name="Kapitonov V."/>
            <person name="Jurka J."/>
            <person name="Scazzocchio C."/>
            <person name="Farman M."/>
            <person name="Butler J."/>
            <person name="Purcell S."/>
            <person name="Harris S."/>
            <person name="Braus G.H."/>
            <person name="Draht O."/>
            <person name="Busch S."/>
            <person name="D'Enfert C."/>
            <person name="Bouchier C."/>
            <person name="Goldman G.H."/>
            <person name="Bell-Pedersen D."/>
            <person name="Griffiths-Jones S."/>
            <person name="Doonan J.H."/>
            <person name="Yu J."/>
            <person name="Vienken K."/>
            <person name="Pain A."/>
            <person name="Freitag M."/>
            <person name="Selker E.U."/>
            <person name="Archer D.B."/>
            <person name="Penalva M.A."/>
            <person name="Oakley B.R."/>
            <person name="Momany M."/>
            <person name="Tanaka T."/>
            <person name="Kumagai T."/>
            <person name="Asai K."/>
            <person name="Machida M."/>
            <person name="Nierman W.C."/>
            <person name="Denning D.W."/>
            <person name="Caddick M."/>
            <person name="Hynes M."/>
            <person name="Paoletti M."/>
            <person name="Fischer R."/>
            <person name="Miller B."/>
            <person name="Dyer P."/>
            <person name="Sachs M.S."/>
            <person name="Osmani S.A."/>
            <person name="Birren B.W."/>
        </authorList>
    </citation>
    <scope>NUCLEOTIDE SEQUENCE [LARGE SCALE GENOMIC DNA]</scope>
    <source>
        <strain evidence="3">FGSC A4 / ATCC 38163 / CBS 112.46 / NRRL 194 / M139</strain>
    </source>
</reference>
<dbReference type="InParanoid" id="C8VBF8"/>
<dbReference type="STRING" id="227321.C8VBF8"/>
<dbReference type="VEuPathDB" id="FungiDB:AN7482"/>
<accession>C8VBF8</accession>
<dbReference type="KEGG" id="ani:ANIA_07482"/>
<sequence>MTELSPRPSRSMAIDSLLNPQGEAEKAGSISLPSMHYGAGSGPLTPHSQYPPYYPRSPTHYFHGSENQHHHRNHHHHYNPYQHSHSQIQDHRDPYASYHHSTNSSPEPYSRDRYSSVSSSTSSSNGHHSHHSHSNGTSVSGSGGGREGRRQPRPKYEEEEMYFIWYQRVDLGQEWKEVRESFNRQFPERPRKGFQGIQCKFYRFIKEKKCPTLREQRRMRDGEFVSGQAPHALSHPSSDSASGYGGKPQFGVVEWMGVWYPWMRENQEEVMRKRLAR</sequence>
<dbReference type="Proteomes" id="UP000000560">
    <property type="component" value="Chromosome IV"/>
</dbReference>
<feature type="compositionally biased region" description="Basic residues" evidence="1">
    <location>
        <begin position="69"/>
        <end position="78"/>
    </location>
</feature>
<evidence type="ECO:0000313" key="3">
    <source>
        <dbReference type="Proteomes" id="UP000000560"/>
    </source>
</evidence>
<dbReference type="EMBL" id="BN001304">
    <property type="protein sequence ID" value="CBF79465.1"/>
    <property type="molecule type" value="Genomic_DNA"/>
</dbReference>
<gene>
    <name evidence="2" type="ORF">ANIA_07482</name>
</gene>
<dbReference type="HOGENOM" id="CLU_065832_0_0_1"/>
<evidence type="ECO:0000256" key="1">
    <source>
        <dbReference type="SAM" id="MobiDB-lite"/>
    </source>
</evidence>
<name>C8VBF8_EMENI</name>
<keyword evidence="3" id="KW-1185">Reference proteome</keyword>
<reference evidence="3" key="2">
    <citation type="journal article" date="2009" name="Fungal Genet. Biol.">
        <title>The 2008 update of the Aspergillus nidulans genome annotation: a community effort.</title>
        <authorList>
            <person name="Wortman J.R."/>
            <person name="Gilsenan J.M."/>
            <person name="Joardar V."/>
            <person name="Deegan J."/>
            <person name="Clutterbuck J."/>
            <person name="Andersen M.R."/>
            <person name="Archer D."/>
            <person name="Bencina M."/>
            <person name="Braus G."/>
            <person name="Coutinho P."/>
            <person name="von Dohren H."/>
            <person name="Doonan J."/>
            <person name="Driessen A.J."/>
            <person name="Durek P."/>
            <person name="Espeso E."/>
            <person name="Fekete E."/>
            <person name="Flipphi M."/>
            <person name="Estrada C.G."/>
            <person name="Geysens S."/>
            <person name="Goldman G."/>
            <person name="de Groot P.W."/>
            <person name="Hansen K."/>
            <person name="Harris S.D."/>
            <person name="Heinekamp T."/>
            <person name="Helmstaedt K."/>
            <person name="Henrissat B."/>
            <person name="Hofmann G."/>
            <person name="Homan T."/>
            <person name="Horio T."/>
            <person name="Horiuchi H."/>
            <person name="James S."/>
            <person name="Jones M."/>
            <person name="Karaffa L."/>
            <person name="Karanyi Z."/>
            <person name="Kato M."/>
            <person name="Keller N."/>
            <person name="Kelly D.E."/>
            <person name="Kiel J.A."/>
            <person name="Kim J.M."/>
            <person name="van der Klei I.J."/>
            <person name="Klis F.M."/>
            <person name="Kovalchuk A."/>
            <person name="Krasevec N."/>
            <person name="Kubicek C.P."/>
            <person name="Liu B."/>
            <person name="Maccabe A."/>
            <person name="Meyer V."/>
            <person name="Mirabito P."/>
            <person name="Miskei M."/>
            <person name="Mos M."/>
            <person name="Mullins J."/>
            <person name="Nelson D.R."/>
            <person name="Nielsen J."/>
            <person name="Oakley B.R."/>
            <person name="Osmani S.A."/>
            <person name="Pakula T."/>
            <person name="Paszewski A."/>
            <person name="Paulsen I."/>
            <person name="Pilsyk S."/>
            <person name="Pocsi I."/>
            <person name="Punt P.J."/>
            <person name="Ram A.F."/>
            <person name="Ren Q."/>
            <person name="Robellet X."/>
            <person name="Robson G."/>
            <person name="Seiboth B."/>
            <person name="van Solingen P."/>
            <person name="Specht T."/>
            <person name="Sun J."/>
            <person name="Taheri-Talesh N."/>
            <person name="Takeshita N."/>
            <person name="Ussery D."/>
            <person name="vanKuyk P.A."/>
            <person name="Visser H."/>
            <person name="van de Vondervoort P.J."/>
            <person name="de Vries R.P."/>
            <person name="Walton J."/>
            <person name="Xiang X."/>
            <person name="Xiong Y."/>
            <person name="Zeng A.P."/>
            <person name="Brandt B.W."/>
            <person name="Cornell M.J."/>
            <person name="van den Hondel C.A."/>
            <person name="Visser J."/>
            <person name="Oliver S.G."/>
            <person name="Turner G."/>
        </authorList>
    </citation>
    <scope>GENOME REANNOTATION</scope>
    <source>
        <strain evidence="3">FGSC A4 / ATCC 38163 / CBS 112.46 / NRRL 194 / M139</strain>
    </source>
</reference>
<feature type="region of interest" description="Disordered" evidence="1">
    <location>
        <begin position="1"/>
        <end position="154"/>
    </location>
</feature>
<feature type="compositionally biased region" description="Low complexity" evidence="1">
    <location>
        <begin position="115"/>
        <end position="126"/>
    </location>
</feature>
<proteinExistence type="predicted"/>